<accession>A0ABQ2JHV0</accession>
<keyword evidence="4" id="KW-0472">Membrane</keyword>
<evidence type="ECO:0000259" key="5">
    <source>
        <dbReference type="SMART" id="SM00563"/>
    </source>
</evidence>
<proteinExistence type="predicted"/>
<evidence type="ECO:0000256" key="2">
    <source>
        <dbReference type="ARBA" id="ARBA00022679"/>
    </source>
</evidence>
<dbReference type="Pfam" id="PF01553">
    <property type="entry name" value="Acyltransferase"/>
    <property type="match status" value="1"/>
</dbReference>
<evidence type="ECO:0000256" key="4">
    <source>
        <dbReference type="SAM" id="Phobius"/>
    </source>
</evidence>
<dbReference type="InterPro" id="IPR002123">
    <property type="entry name" value="Plipid/glycerol_acylTrfase"/>
</dbReference>
<dbReference type="PANTHER" id="PTHR10434:SF40">
    <property type="entry name" value="1-ACYL-SN-GLYCEROL-3-PHOSPHATE ACYLTRANSFERASE"/>
    <property type="match status" value="1"/>
</dbReference>
<evidence type="ECO:0000256" key="3">
    <source>
        <dbReference type="ARBA" id="ARBA00023315"/>
    </source>
</evidence>
<dbReference type="PANTHER" id="PTHR10434">
    <property type="entry name" value="1-ACYL-SN-GLYCEROL-3-PHOSPHATE ACYLTRANSFERASE"/>
    <property type="match status" value="1"/>
</dbReference>
<keyword evidence="4" id="KW-1133">Transmembrane helix</keyword>
<comment type="caution">
    <text evidence="6">The sequence shown here is derived from an EMBL/GenBank/DDBJ whole genome shotgun (WGS) entry which is preliminary data.</text>
</comment>
<keyword evidence="2" id="KW-0808">Transferase</keyword>
<name>A0ABQ2JHV0_9SPHN</name>
<dbReference type="EMBL" id="BMLK01000005">
    <property type="protein sequence ID" value="GGN46181.1"/>
    <property type="molecule type" value="Genomic_DNA"/>
</dbReference>
<reference evidence="7" key="1">
    <citation type="journal article" date="2019" name="Int. J. Syst. Evol. Microbiol.">
        <title>The Global Catalogue of Microorganisms (GCM) 10K type strain sequencing project: providing services to taxonomists for standard genome sequencing and annotation.</title>
        <authorList>
            <consortium name="The Broad Institute Genomics Platform"/>
            <consortium name="The Broad Institute Genome Sequencing Center for Infectious Disease"/>
            <person name="Wu L."/>
            <person name="Ma J."/>
        </authorList>
    </citation>
    <scope>NUCLEOTIDE SEQUENCE [LARGE SCALE GENOMIC DNA]</scope>
    <source>
        <strain evidence="7">CGMCC 1.6784</strain>
    </source>
</reference>
<gene>
    <name evidence="6" type="ORF">GCM10011349_13010</name>
</gene>
<evidence type="ECO:0000313" key="7">
    <source>
        <dbReference type="Proteomes" id="UP000605099"/>
    </source>
</evidence>
<protein>
    <submittedName>
        <fullName evidence="6">1-acyl-sn-glycerol-3-phosphate acyltransferase</fullName>
    </submittedName>
</protein>
<comment type="pathway">
    <text evidence="1">Lipid metabolism.</text>
</comment>
<keyword evidence="4" id="KW-0812">Transmembrane</keyword>
<feature type="transmembrane region" description="Helical" evidence="4">
    <location>
        <begin position="7"/>
        <end position="28"/>
    </location>
</feature>
<keyword evidence="3 6" id="KW-0012">Acyltransferase</keyword>
<dbReference type="Proteomes" id="UP000605099">
    <property type="component" value="Unassembled WGS sequence"/>
</dbReference>
<feature type="domain" description="Phospholipid/glycerol acyltransferase" evidence="5">
    <location>
        <begin position="70"/>
        <end position="184"/>
    </location>
</feature>
<organism evidence="6 7">
    <name type="scientific">Novosphingobium indicum</name>
    <dbReference type="NCBI Taxonomy" id="462949"/>
    <lineage>
        <taxon>Bacteria</taxon>
        <taxon>Pseudomonadati</taxon>
        <taxon>Pseudomonadota</taxon>
        <taxon>Alphaproteobacteria</taxon>
        <taxon>Sphingomonadales</taxon>
        <taxon>Sphingomonadaceae</taxon>
        <taxon>Novosphingobium</taxon>
    </lineage>
</organism>
<dbReference type="GO" id="GO:0016746">
    <property type="term" value="F:acyltransferase activity"/>
    <property type="evidence" value="ECO:0007669"/>
    <property type="project" value="UniProtKB-KW"/>
</dbReference>
<evidence type="ECO:0000313" key="6">
    <source>
        <dbReference type="EMBL" id="GGN46181.1"/>
    </source>
</evidence>
<keyword evidence="7" id="KW-1185">Reference proteome</keyword>
<dbReference type="CDD" id="cd07989">
    <property type="entry name" value="LPLAT_AGPAT-like"/>
    <property type="match status" value="1"/>
</dbReference>
<dbReference type="SUPFAM" id="SSF69593">
    <property type="entry name" value="Glycerol-3-phosphate (1)-acyltransferase"/>
    <property type="match status" value="1"/>
</dbReference>
<dbReference type="SMART" id="SM00563">
    <property type="entry name" value="PlsC"/>
    <property type="match status" value="1"/>
</dbReference>
<evidence type="ECO:0000256" key="1">
    <source>
        <dbReference type="ARBA" id="ARBA00005189"/>
    </source>
</evidence>
<sequence length="235" mass="26129">MRSRIFDFAWALWTALFAPVIPLLWLAGSPPRLVRKLTRIWARGVLVELAWIVGLNYVEQGRGHIPHEPCLIICNHQSTWETLAALVLFPDVAIIAKRELLRIPVLGWFLRRSPMIIIDRSDGAAALRTMIEEGAAALADGRSVLIFPEGTRRCPSEPIQFKRGVDLLYKRLGAPALPVVVDSGKFWGVASRRKRRGTITVTYLSLIPAGLSLADFARHGEQQMQAVHAAASLVE</sequence>